<keyword evidence="7" id="KW-0268">Exocytosis</keyword>
<evidence type="ECO:0000256" key="3">
    <source>
        <dbReference type="ARBA" id="ARBA00006375"/>
    </source>
</evidence>
<dbReference type="InterPro" id="IPR042044">
    <property type="entry name" value="EXOC6PINT-1/Sec15/Tip20_C_dom2"/>
</dbReference>
<dbReference type="SUPFAM" id="SSF103506">
    <property type="entry name" value="Mitochondrial carrier"/>
    <property type="match status" value="1"/>
</dbReference>
<protein>
    <recommendedName>
        <fullName evidence="5">Exocyst complex component 6</fullName>
    </recommendedName>
    <alternativeName>
        <fullName evidence="15">Exocyst complex component Sec15</fullName>
    </alternativeName>
</protein>
<dbReference type="Pfam" id="PF00153">
    <property type="entry name" value="Mito_carr"/>
    <property type="match status" value="3"/>
</dbReference>
<dbReference type="FunFam" id="1.50.40.10:FF:000062">
    <property type="entry name" value="mitochondrial uncoupling protein 3"/>
    <property type="match status" value="1"/>
</dbReference>
<keyword evidence="13" id="KW-0496">Mitochondrion</keyword>
<evidence type="ECO:0000313" key="21">
    <source>
        <dbReference type="Proteomes" id="UP000746747"/>
    </source>
</evidence>
<evidence type="ECO:0000256" key="13">
    <source>
        <dbReference type="ARBA" id="ARBA00023128"/>
    </source>
</evidence>
<dbReference type="InterPro" id="IPR018108">
    <property type="entry name" value="MCP_transmembrane"/>
</dbReference>
<name>A0A8J2M8N4_9BILA</name>
<keyword evidence="12" id="KW-0175">Coiled coil</keyword>
<evidence type="ECO:0000259" key="18">
    <source>
        <dbReference type="Pfam" id="PF04091"/>
    </source>
</evidence>
<evidence type="ECO:0000256" key="2">
    <source>
        <dbReference type="ARBA" id="ARBA00004448"/>
    </source>
</evidence>
<evidence type="ECO:0000313" key="20">
    <source>
        <dbReference type="EMBL" id="CAG9537432.1"/>
    </source>
</evidence>
<keyword evidence="11 17" id="KW-1133">Transmembrane helix</keyword>
<dbReference type="FunFam" id="1.20.58.670:FF:000002">
    <property type="entry name" value="Exocyst complex component"/>
    <property type="match status" value="1"/>
</dbReference>
<feature type="transmembrane region" description="Helical" evidence="17">
    <location>
        <begin position="236"/>
        <end position="260"/>
    </location>
</feature>
<evidence type="ECO:0000256" key="10">
    <source>
        <dbReference type="ARBA" id="ARBA00022792"/>
    </source>
</evidence>
<dbReference type="GO" id="GO:0090522">
    <property type="term" value="P:vesicle tethering involved in exocytosis"/>
    <property type="evidence" value="ECO:0007669"/>
    <property type="project" value="InterPro"/>
</dbReference>
<keyword evidence="8 16" id="KW-0812">Transmembrane</keyword>
<comment type="similarity">
    <text evidence="3">Belongs to the mitochondrial carrier (TC 2.A.29) family.</text>
</comment>
<feature type="domain" description="Exocyst complex subunit EXOC6/Sec15 C-terminal" evidence="18">
    <location>
        <begin position="874"/>
        <end position="1225"/>
    </location>
</feature>
<dbReference type="InterPro" id="IPR048359">
    <property type="entry name" value="EXOC6_Sec15_N"/>
</dbReference>
<proteinExistence type="inferred from homology"/>
<evidence type="ECO:0000256" key="6">
    <source>
        <dbReference type="ARBA" id="ARBA00022448"/>
    </source>
</evidence>
<feature type="transmembrane region" description="Helical" evidence="17">
    <location>
        <begin position="181"/>
        <end position="202"/>
    </location>
</feature>
<comment type="caution">
    <text evidence="20">The sequence shown here is derived from an EMBL/GenBank/DDBJ whole genome shotgun (WGS) entry which is preliminary data.</text>
</comment>
<dbReference type="GO" id="GO:0000145">
    <property type="term" value="C:exocyst"/>
    <property type="evidence" value="ECO:0007669"/>
    <property type="project" value="TreeGrafter"/>
</dbReference>
<keyword evidence="14 16" id="KW-0472">Membrane</keyword>
<feature type="repeat" description="Solcar" evidence="16">
    <location>
        <begin position="234"/>
        <end position="326"/>
    </location>
</feature>
<evidence type="ECO:0000256" key="11">
    <source>
        <dbReference type="ARBA" id="ARBA00022989"/>
    </source>
</evidence>
<keyword evidence="9" id="KW-0677">Repeat</keyword>
<comment type="function">
    <text evidence="1">Component of the exocyst complex involved in the docking of exocytic vesicles with fusion sites on the plasma membrane.</text>
</comment>
<dbReference type="InterPro" id="IPR046361">
    <property type="entry name" value="EXOC6/Sec15_C"/>
</dbReference>
<dbReference type="PANTHER" id="PTHR12702:SF0">
    <property type="entry name" value="EXOCYST COMPLEX COMPONENT 6"/>
    <property type="match status" value="1"/>
</dbReference>
<feature type="domain" description="Exocyst complex component EXOC6/Sec15 N-terminal" evidence="19">
    <location>
        <begin position="505"/>
        <end position="672"/>
    </location>
</feature>
<accession>A0A8J2M8N4</accession>
<evidence type="ECO:0000256" key="12">
    <source>
        <dbReference type="ARBA" id="ARBA00023054"/>
    </source>
</evidence>
<evidence type="ECO:0000256" key="7">
    <source>
        <dbReference type="ARBA" id="ARBA00022483"/>
    </source>
</evidence>
<keyword evidence="21" id="KW-1185">Reference proteome</keyword>
<evidence type="ECO:0000256" key="14">
    <source>
        <dbReference type="ARBA" id="ARBA00023136"/>
    </source>
</evidence>
<dbReference type="Gene3D" id="1.50.40.10">
    <property type="entry name" value="Mitochondrial carrier domain"/>
    <property type="match status" value="1"/>
</dbReference>
<dbReference type="EMBL" id="CAKAEH010001546">
    <property type="protein sequence ID" value="CAG9537432.1"/>
    <property type="molecule type" value="Genomic_DNA"/>
</dbReference>
<evidence type="ECO:0000256" key="4">
    <source>
        <dbReference type="ARBA" id="ARBA00007944"/>
    </source>
</evidence>
<feature type="transmembrane region" description="Helical" evidence="17">
    <location>
        <begin position="136"/>
        <end position="160"/>
    </location>
</feature>
<sequence>MDSDAHRISSSLTMRDIGSRYVLSCCASFVAESAFYVLKMICCFSAVTYPLDVVKTQLQMVPNRVKVAGSDIKRPTMLRITWRICKIVKDEGLRCLFSGLTPAVYRHFIYTGFRMGIYETMRFAIFDREKQKIFSIWQSAVCGLVSGAIAQFLASPMDLVKVQMQARRLRKSDNFQPRFRNSYHVFVALYTSNGFTGLWSGWLPNTQRAALLNMADLATYDHTKHWLIAKGYRDNYYTHFIASLVSGMAAAIISTPADVVKTRIMTQSRGTGEKSTHQYKGSYDCLKQICRDEGFFALYKGFVPSYVRSAPWSLVFWLTYEQLRISEHLKADRRGDDESSDLSLILRSVPAAVAIGCTKEELNSAQWSVFPVIFVPYWYEYWIFCLKWFQTSDRLDQQKQKLDMDGLSAASASKETGTGSSDTASTSYQQCMPFDPIFVQLKSNLGISDDELCPEIYIYDVLDPEMSAEQKFFLYELETTDSGSVGLVLRAIYDCGDVHKFARALEHRIHHYDKSIQRICSYHYQGYVDAMKQLLQLKTRSLEIKDEVNAVDHNIQESSKELRKRGAEIVRYRKLQRNANTAIDHISLCLPVLENYAKLNEHMQQKKFYQALKVLEELEHTYMIHVDNYRFTQTLKKSLLPIREQIKEKSFSEFTDFLEDIRKVSGRIGQHASKCTAEQHSFGMTEAERVKRLQEEAKKNAVNGDIVLSSDGSVVKKNDKGQQKTVQLPVLEEDELLSAQDLIDFTPIHRCCQIFNVIGEKETFEAYYRKQRKEQAVVVIRPPDKLQESIHSYVKYLDEIIGFFVVEDHIMQTESSLVTASYRDQLWEMALHQVTTTMNAHFGGCLDVEMMLKMKKVILLFAMTMKSYGFGIGSLYTLLQNFRDQYNEILMREYCAQFERDLESDNYTPITAKDEEAFKAVVTQFPFYRRGMDQEPYPRVFPFSKFVPAVYGQAKNYLVGCLKFMEHLQLSPTEVDDTVRRYANVLLARWSGSLKSFVANKKRTLIQLVQITINIGYLEKTCESLEHYISKLTNASNSSGGTTGHLVTLKDQVFRDARSEVEQQIDDALRDKVDAFLDLANYDWELSGSSGRASDYITDLIKFLETTFVSFSNLPSLLARHVCMQTCKYLANRLTELLLNTDLKSVSTGALDQFDLDVIQCELFASQCPVAGLEDGTLAMTFASLRQLLDLVMKADWSTYLADYGKEESKYSRVKASHAIVLLEKLIEFERKSSSFFAKGREKDRKKLLDTILRQLRALANQ</sequence>
<dbReference type="PANTHER" id="PTHR12702">
    <property type="entry name" value="SEC15"/>
    <property type="match status" value="1"/>
</dbReference>
<dbReference type="InterPro" id="IPR007225">
    <property type="entry name" value="EXOC6/Sec15"/>
</dbReference>
<dbReference type="Pfam" id="PF20651">
    <property type="entry name" value="EXOC6_Sec15_N"/>
    <property type="match status" value="1"/>
</dbReference>
<dbReference type="Gene3D" id="1.20.58.670">
    <property type="entry name" value="Dsl1p vesicle tethering complex, Tip20p subunit, domain D"/>
    <property type="match status" value="1"/>
</dbReference>
<dbReference type="Pfam" id="PF04091">
    <property type="entry name" value="Sec15_C"/>
    <property type="match status" value="1"/>
</dbReference>
<dbReference type="GO" id="GO:0005743">
    <property type="term" value="C:mitochondrial inner membrane"/>
    <property type="evidence" value="ECO:0007669"/>
    <property type="project" value="UniProtKB-SubCell"/>
</dbReference>
<evidence type="ECO:0000256" key="1">
    <source>
        <dbReference type="ARBA" id="ARBA00002660"/>
    </source>
</evidence>
<evidence type="ECO:0000256" key="16">
    <source>
        <dbReference type="PROSITE-ProRule" id="PRU00282"/>
    </source>
</evidence>
<dbReference type="OrthoDB" id="10267033at2759"/>
<evidence type="ECO:0000259" key="19">
    <source>
        <dbReference type="Pfam" id="PF20651"/>
    </source>
</evidence>
<evidence type="ECO:0000256" key="15">
    <source>
        <dbReference type="ARBA" id="ARBA00082980"/>
    </source>
</evidence>
<dbReference type="InterPro" id="IPR023395">
    <property type="entry name" value="MCP_dom_sf"/>
</dbReference>
<comment type="similarity">
    <text evidence="4">Belongs to the SEC15 family.</text>
</comment>
<dbReference type="InterPro" id="IPR042045">
    <property type="entry name" value="EXOC6/Sec15_C_dom1"/>
</dbReference>
<gene>
    <name evidence="20" type="ORF">CJOHNSTONI_LOCUS7247</name>
</gene>
<evidence type="ECO:0000256" key="5">
    <source>
        <dbReference type="ARBA" id="ARBA00017511"/>
    </source>
</evidence>
<dbReference type="GO" id="GO:0006893">
    <property type="term" value="P:Golgi to plasma membrane transport"/>
    <property type="evidence" value="ECO:0007669"/>
    <property type="project" value="TreeGrafter"/>
</dbReference>
<evidence type="ECO:0000256" key="8">
    <source>
        <dbReference type="ARBA" id="ARBA00022692"/>
    </source>
</evidence>
<feature type="repeat" description="Solcar" evidence="16">
    <location>
        <begin position="134"/>
        <end position="226"/>
    </location>
</feature>
<dbReference type="PROSITE" id="PS50920">
    <property type="entry name" value="SOLCAR"/>
    <property type="match status" value="3"/>
</dbReference>
<dbReference type="Gene3D" id="1.10.357.30">
    <property type="entry name" value="Exocyst complex subunit Sec15 C-terminal domain, N-terminal subdomain"/>
    <property type="match status" value="1"/>
</dbReference>
<dbReference type="Proteomes" id="UP000746747">
    <property type="component" value="Unassembled WGS sequence"/>
</dbReference>
<evidence type="ECO:0000256" key="9">
    <source>
        <dbReference type="ARBA" id="ARBA00022737"/>
    </source>
</evidence>
<keyword evidence="10" id="KW-0999">Mitochondrion inner membrane</keyword>
<keyword evidence="6" id="KW-0813">Transport</keyword>
<dbReference type="AlphaFoldDB" id="A0A8J2M8N4"/>
<comment type="subcellular location">
    <subcellularLocation>
        <location evidence="2">Mitochondrion inner membrane</location>
        <topology evidence="2">Multi-pass membrane protein</topology>
    </subcellularLocation>
</comment>
<dbReference type="GO" id="GO:0006886">
    <property type="term" value="P:intracellular protein transport"/>
    <property type="evidence" value="ECO:0007669"/>
    <property type="project" value="InterPro"/>
</dbReference>
<evidence type="ECO:0000256" key="17">
    <source>
        <dbReference type="SAM" id="Phobius"/>
    </source>
</evidence>
<organism evidence="20 21">
    <name type="scientific">Cercopithifilaria johnstoni</name>
    <dbReference type="NCBI Taxonomy" id="2874296"/>
    <lineage>
        <taxon>Eukaryota</taxon>
        <taxon>Metazoa</taxon>
        <taxon>Ecdysozoa</taxon>
        <taxon>Nematoda</taxon>
        <taxon>Chromadorea</taxon>
        <taxon>Rhabditida</taxon>
        <taxon>Spirurina</taxon>
        <taxon>Spiruromorpha</taxon>
        <taxon>Filarioidea</taxon>
        <taxon>Onchocercidae</taxon>
        <taxon>Cercopithifilaria</taxon>
    </lineage>
</organism>
<reference evidence="20" key="1">
    <citation type="submission" date="2021-09" db="EMBL/GenBank/DDBJ databases">
        <authorList>
            <consortium name="Pathogen Informatics"/>
        </authorList>
    </citation>
    <scope>NUCLEOTIDE SEQUENCE</scope>
</reference>
<feature type="repeat" description="Solcar" evidence="16">
    <location>
        <begin position="19"/>
        <end position="124"/>
    </location>
</feature>